<dbReference type="KEGG" id="bbae:FRD01_04525"/>
<dbReference type="Proteomes" id="UP000321595">
    <property type="component" value="Chromosome"/>
</dbReference>
<sequence>MAMIGEGILIKGRISGSVDLTVAGNVEGQISLDSELTITESGQVVADVDAHRVHIHGHYSGNLVAQDLIHLNANAKVTGNLRAPRIVLDEGARFKGNIDMDVPA</sequence>
<dbReference type="AlphaFoldDB" id="A0A5B8XR47"/>
<dbReference type="RefSeq" id="WP_146958029.1">
    <property type="nucleotide sequence ID" value="NZ_CP042467.1"/>
</dbReference>
<proteinExistence type="inferred from homology"/>
<evidence type="ECO:0000313" key="2">
    <source>
        <dbReference type="EMBL" id="QED26523.1"/>
    </source>
</evidence>
<reference evidence="2 3" key="1">
    <citation type="submission" date="2019-08" db="EMBL/GenBank/DDBJ databases">
        <authorList>
            <person name="Liang Q."/>
        </authorList>
    </citation>
    <scope>NUCLEOTIDE SEQUENCE [LARGE SCALE GENOMIC DNA]</scope>
    <source>
        <strain evidence="2 3">V1718</strain>
    </source>
</reference>
<organism evidence="2 3">
    <name type="scientific">Microvenator marinus</name>
    <dbReference type="NCBI Taxonomy" id="2600177"/>
    <lineage>
        <taxon>Bacteria</taxon>
        <taxon>Deltaproteobacteria</taxon>
        <taxon>Bradymonadales</taxon>
        <taxon>Microvenatoraceae</taxon>
        <taxon>Microvenator</taxon>
    </lineage>
</organism>
<dbReference type="OrthoDB" id="9789407at2"/>
<accession>A0A5B8XR47</accession>
<keyword evidence="3" id="KW-1185">Reference proteome</keyword>
<dbReference type="EMBL" id="CP042467">
    <property type="protein sequence ID" value="QED26523.1"/>
    <property type="molecule type" value="Genomic_DNA"/>
</dbReference>
<evidence type="ECO:0000313" key="3">
    <source>
        <dbReference type="Proteomes" id="UP000321595"/>
    </source>
</evidence>
<dbReference type="Pfam" id="PF04519">
    <property type="entry name" value="Bactofilin"/>
    <property type="match status" value="1"/>
</dbReference>
<comment type="similarity">
    <text evidence="1">Belongs to the bactofilin family.</text>
</comment>
<name>A0A5B8XR47_9DELT</name>
<protein>
    <submittedName>
        <fullName evidence="2">Polymer-forming cytoskeletal protein</fullName>
    </submittedName>
</protein>
<evidence type="ECO:0000256" key="1">
    <source>
        <dbReference type="ARBA" id="ARBA00044755"/>
    </source>
</evidence>
<dbReference type="PANTHER" id="PTHR35024">
    <property type="entry name" value="HYPOTHETICAL CYTOSOLIC PROTEIN"/>
    <property type="match status" value="1"/>
</dbReference>
<dbReference type="PANTHER" id="PTHR35024:SF4">
    <property type="entry name" value="POLYMER-FORMING CYTOSKELETAL PROTEIN"/>
    <property type="match status" value="1"/>
</dbReference>
<dbReference type="InterPro" id="IPR007607">
    <property type="entry name" value="BacA/B"/>
</dbReference>
<gene>
    <name evidence="2" type="ORF">FRD01_04525</name>
</gene>